<dbReference type="Pfam" id="PF05239">
    <property type="entry name" value="PRC"/>
    <property type="match status" value="1"/>
</dbReference>
<dbReference type="AlphaFoldDB" id="A0A2M8IU40"/>
<dbReference type="PANTHER" id="PTHR36505:SF1">
    <property type="entry name" value="BLR1072 PROTEIN"/>
    <property type="match status" value="1"/>
</dbReference>
<gene>
    <name evidence="2" type="ORF">CVM52_24290</name>
</gene>
<evidence type="ECO:0000313" key="3">
    <source>
        <dbReference type="Proteomes" id="UP000231553"/>
    </source>
</evidence>
<dbReference type="PANTHER" id="PTHR36505">
    <property type="entry name" value="BLR1072 PROTEIN"/>
    <property type="match status" value="1"/>
</dbReference>
<protein>
    <submittedName>
        <fullName evidence="2">Photosystem reaction center subunit H</fullName>
    </submittedName>
</protein>
<proteinExistence type="predicted"/>
<dbReference type="OrthoDB" id="7274881at2"/>
<dbReference type="Gene3D" id="2.30.30.240">
    <property type="entry name" value="PRC-barrel domain"/>
    <property type="match status" value="1"/>
</dbReference>
<evidence type="ECO:0000313" key="2">
    <source>
        <dbReference type="EMBL" id="PJE34049.1"/>
    </source>
</evidence>
<accession>A0A2M8IU40</accession>
<feature type="domain" description="PRC-barrel" evidence="1">
    <location>
        <begin position="19"/>
        <end position="91"/>
    </location>
</feature>
<evidence type="ECO:0000259" key="1">
    <source>
        <dbReference type="Pfam" id="PF05239"/>
    </source>
</evidence>
<reference evidence="2 3" key="1">
    <citation type="journal article" date="2018" name="Int. J. Syst. Evol. Microbiol.">
        <title>Pseudooceanicola lipolyticus sp. nov., a marine alphaproteobacterium, reclassification of Oceanicola flagellatus as Pseudooceanicola flagellatus comb. nov. and emended description of the genus Pseudooceanicola.</title>
        <authorList>
            <person name="Huang M.-M."/>
            <person name="Guo L.-L."/>
            <person name="Wu Y.-H."/>
            <person name="Lai Q.-L."/>
            <person name="Shao Z.-Z."/>
            <person name="Wang C.-S."/>
            <person name="Wu M."/>
            <person name="Xu X.-W."/>
        </authorList>
    </citation>
    <scope>NUCLEOTIDE SEQUENCE [LARGE SCALE GENOMIC DNA]</scope>
    <source>
        <strain evidence="2 3">157</strain>
    </source>
</reference>
<dbReference type="EMBL" id="PGTB01000250">
    <property type="protein sequence ID" value="PJE34049.1"/>
    <property type="molecule type" value="Genomic_DNA"/>
</dbReference>
<dbReference type="RefSeq" id="WP_100164882.1">
    <property type="nucleotide sequence ID" value="NZ_PGTB01000250.1"/>
</dbReference>
<dbReference type="InterPro" id="IPR027275">
    <property type="entry name" value="PRC-brl_dom"/>
</dbReference>
<sequence length="124" mass="13809">MNTIAYTEDHTTGRALVSSDDVNGTAVYGRDGTQIGSIDHLMIDKISGKVAYAVMGFGGFLGLGEEHRPVPWNKLTYDPGKGGFVTDLTEAEVKGAPARHDSWYADDDWERRTHAHYRVPHYWI</sequence>
<dbReference type="Proteomes" id="UP000231553">
    <property type="component" value="Unassembled WGS sequence"/>
</dbReference>
<name>A0A2M8IU40_9RHOB</name>
<keyword evidence="3" id="KW-1185">Reference proteome</keyword>
<comment type="caution">
    <text evidence="2">The sequence shown here is derived from an EMBL/GenBank/DDBJ whole genome shotgun (WGS) entry which is preliminary data.</text>
</comment>
<organism evidence="2 3">
    <name type="scientific">Pseudooceanicola lipolyticus</name>
    <dbReference type="NCBI Taxonomy" id="2029104"/>
    <lineage>
        <taxon>Bacteria</taxon>
        <taxon>Pseudomonadati</taxon>
        <taxon>Pseudomonadota</taxon>
        <taxon>Alphaproteobacteria</taxon>
        <taxon>Rhodobacterales</taxon>
        <taxon>Paracoccaceae</taxon>
        <taxon>Pseudooceanicola</taxon>
    </lineage>
</organism>
<dbReference type="InterPro" id="IPR011033">
    <property type="entry name" value="PRC_barrel-like_sf"/>
</dbReference>
<dbReference type="SUPFAM" id="SSF50346">
    <property type="entry name" value="PRC-barrel domain"/>
    <property type="match status" value="1"/>
</dbReference>